<dbReference type="AlphaFoldDB" id="A0A9P7VRI9"/>
<dbReference type="OrthoDB" id="3263038at2759"/>
<dbReference type="EMBL" id="MU250537">
    <property type="protein sequence ID" value="KAG7445358.1"/>
    <property type="molecule type" value="Genomic_DNA"/>
</dbReference>
<organism evidence="1 2">
    <name type="scientific">Guyanagaster necrorhizus</name>
    <dbReference type="NCBI Taxonomy" id="856835"/>
    <lineage>
        <taxon>Eukaryota</taxon>
        <taxon>Fungi</taxon>
        <taxon>Dikarya</taxon>
        <taxon>Basidiomycota</taxon>
        <taxon>Agaricomycotina</taxon>
        <taxon>Agaricomycetes</taxon>
        <taxon>Agaricomycetidae</taxon>
        <taxon>Agaricales</taxon>
        <taxon>Marasmiineae</taxon>
        <taxon>Physalacriaceae</taxon>
        <taxon>Guyanagaster</taxon>
    </lineage>
</organism>
<feature type="non-terminal residue" evidence="1">
    <location>
        <position position="1"/>
    </location>
</feature>
<name>A0A9P7VRI9_9AGAR</name>
<dbReference type="Proteomes" id="UP000812287">
    <property type="component" value="Unassembled WGS sequence"/>
</dbReference>
<protein>
    <submittedName>
        <fullName evidence="1">Uncharacterized protein</fullName>
    </submittedName>
</protein>
<gene>
    <name evidence="1" type="ORF">BT62DRAFT_1026234</name>
</gene>
<dbReference type="RefSeq" id="XP_043038858.1">
    <property type="nucleotide sequence ID" value="XM_043178295.1"/>
</dbReference>
<reference evidence="1" key="1">
    <citation type="submission" date="2020-11" db="EMBL/GenBank/DDBJ databases">
        <title>Adaptations for nitrogen fixation in a non-lichenized fungal sporocarp promotes dispersal by wood-feeding termites.</title>
        <authorList>
            <consortium name="DOE Joint Genome Institute"/>
            <person name="Koch R.A."/>
            <person name="Yoon G."/>
            <person name="Arayal U."/>
            <person name="Lail K."/>
            <person name="Amirebrahimi M."/>
            <person name="Labutti K."/>
            <person name="Lipzen A."/>
            <person name="Riley R."/>
            <person name="Barry K."/>
            <person name="Henrissat B."/>
            <person name="Grigoriev I.V."/>
            <person name="Herr J.R."/>
            <person name="Aime M.C."/>
        </authorList>
    </citation>
    <scope>NUCLEOTIDE SEQUENCE</scope>
    <source>
        <strain evidence="1">MCA 3950</strain>
    </source>
</reference>
<accession>A0A9P7VRI9</accession>
<evidence type="ECO:0000313" key="1">
    <source>
        <dbReference type="EMBL" id="KAG7445358.1"/>
    </source>
</evidence>
<keyword evidence="2" id="KW-1185">Reference proteome</keyword>
<sequence>LETNNISWPIFSTCFEIAIAAKDKWGHFNSLTPHPSYTHHITEEQAIEICQWDKDKAVAQFLMSQHVHDGTLYLVHHVTTVAKQWTEVIKYYTEKGAYAQTSC</sequence>
<comment type="caution">
    <text evidence="1">The sequence shown here is derived from an EMBL/GenBank/DDBJ whole genome shotgun (WGS) entry which is preliminary data.</text>
</comment>
<evidence type="ECO:0000313" key="2">
    <source>
        <dbReference type="Proteomes" id="UP000812287"/>
    </source>
</evidence>
<proteinExistence type="predicted"/>
<dbReference type="GeneID" id="66100583"/>